<dbReference type="InterPro" id="IPR040256">
    <property type="entry name" value="At4g02000-like"/>
</dbReference>
<comment type="caution">
    <text evidence="4">The sequence shown here is derived from an EMBL/GenBank/DDBJ whole genome shotgun (WGS) entry which is preliminary data.</text>
</comment>
<accession>A0A5C7HUP3</accession>
<sequence length="531" mass="59326">MFYFNNPEDRNHIWHRGPWHFDRSLIVLEKPEGTGNISQLSFNKVEFWVQIHDIPIMCMNRRTAKWLAEQIGKLDTLENIVVVGLKYERLPKFCYACGRVGHGINECTDVEAKKEAIEGPMTKFGSWLRVSSIEKVKFKSPSQSSGGLSVKERSLDDLRELENKRTPTMEMSSLAIQKGGSESSATATPKKAVEKPLDTLFSEERAGNDKLDKMCVDGPLSGPTDLCEIEAHVFKESSSGVPNESLSLLTAGPSPLMTKEHPNSPSKQFGVQVLEQEANLKVHTNSKAKGKKWKRAAKDAQRKTKTGLMASPLQRKLMMEDCKGVVKESGGACGASLPRAMIGLCWNVRGLGNPCTFTALKRLLKKHSLNLVFLSETKMGSNRAGQIKEALGYEGGFGVDSNGSSGGLLLIWKEYCRVSVMSFCAGFNSSDHRPLLMVCESNMNEIGKIEKRFQFETFWLKKDDIGSVVTEIWEKRGTSNSIGDLRAKLDRCAVKLTGWSRTRFGNIRKQIEEKNREIENLYKKCKENGVM</sequence>
<feature type="region of interest" description="Disordered" evidence="2">
    <location>
        <begin position="163"/>
        <end position="190"/>
    </location>
</feature>
<keyword evidence="1" id="KW-0479">Metal-binding</keyword>
<evidence type="ECO:0000259" key="3">
    <source>
        <dbReference type="PROSITE" id="PS50158"/>
    </source>
</evidence>
<feature type="compositionally biased region" description="Polar residues" evidence="2">
    <location>
        <begin position="169"/>
        <end position="187"/>
    </location>
</feature>
<dbReference type="InterPro" id="IPR025836">
    <property type="entry name" value="Zn_knuckle_CX2CX4HX4C"/>
</dbReference>
<feature type="domain" description="CCHC-type" evidence="3">
    <location>
        <begin position="94"/>
        <end position="109"/>
    </location>
</feature>
<reference evidence="5" key="1">
    <citation type="journal article" date="2019" name="Gigascience">
        <title>De novo genome assembly of the endangered Acer yangbiense, a plant species with extremely small populations endemic to Yunnan Province, China.</title>
        <authorList>
            <person name="Yang J."/>
            <person name="Wariss H.M."/>
            <person name="Tao L."/>
            <person name="Zhang R."/>
            <person name="Yun Q."/>
            <person name="Hollingsworth P."/>
            <person name="Dao Z."/>
            <person name="Luo G."/>
            <person name="Guo H."/>
            <person name="Ma Y."/>
            <person name="Sun W."/>
        </authorList>
    </citation>
    <scope>NUCLEOTIDE SEQUENCE [LARGE SCALE GENOMIC DNA]</scope>
    <source>
        <strain evidence="5">cv. Malutang</strain>
    </source>
</reference>
<dbReference type="PANTHER" id="PTHR31286:SF167">
    <property type="entry name" value="OS09G0268800 PROTEIN"/>
    <property type="match status" value="1"/>
</dbReference>
<keyword evidence="1" id="KW-0863">Zinc-finger</keyword>
<dbReference type="GO" id="GO:0003676">
    <property type="term" value="F:nucleic acid binding"/>
    <property type="evidence" value="ECO:0007669"/>
    <property type="project" value="InterPro"/>
</dbReference>
<dbReference type="Gene3D" id="3.60.10.10">
    <property type="entry name" value="Endonuclease/exonuclease/phosphatase"/>
    <property type="match status" value="1"/>
</dbReference>
<dbReference type="EMBL" id="VAHF01000006">
    <property type="protein sequence ID" value="TXG60558.1"/>
    <property type="molecule type" value="Genomic_DNA"/>
</dbReference>
<evidence type="ECO:0000313" key="5">
    <source>
        <dbReference type="Proteomes" id="UP000323000"/>
    </source>
</evidence>
<protein>
    <recommendedName>
        <fullName evidence="3">CCHC-type domain-containing protein</fullName>
    </recommendedName>
</protein>
<dbReference type="AlphaFoldDB" id="A0A5C7HUP3"/>
<keyword evidence="1" id="KW-0862">Zinc</keyword>
<organism evidence="4 5">
    <name type="scientific">Acer yangbiense</name>
    <dbReference type="NCBI Taxonomy" id="1000413"/>
    <lineage>
        <taxon>Eukaryota</taxon>
        <taxon>Viridiplantae</taxon>
        <taxon>Streptophyta</taxon>
        <taxon>Embryophyta</taxon>
        <taxon>Tracheophyta</taxon>
        <taxon>Spermatophyta</taxon>
        <taxon>Magnoliopsida</taxon>
        <taxon>eudicotyledons</taxon>
        <taxon>Gunneridae</taxon>
        <taxon>Pentapetalae</taxon>
        <taxon>rosids</taxon>
        <taxon>malvids</taxon>
        <taxon>Sapindales</taxon>
        <taxon>Sapindaceae</taxon>
        <taxon>Hippocastanoideae</taxon>
        <taxon>Acereae</taxon>
        <taxon>Acer</taxon>
    </lineage>
</organism>
<dbReference type="InterPro" id="IPR001878">
    <property type="entry name" value="Znf_CCHC"/>
</dbReference>
<dbReference type="SUPFAM" id="SSF56219">
    <property type="entry name" value="DNase I-like"/>
    <property type="match status" value="1"/>
</dbReference>
<keyword evidence="5" id="KW-1185">Reference proteome</keyword>
<evidence type="ECO:0000256" key="1">
    <source>
        <dbReference type="PROSITE-ProRule" id="PRU00047"/>
    </source>
</evidence>
<dbReference type="InterPro" id="IPR036691">
    <property type="entry name" value="Endo/exonu/phosph_ase_sf"/>
</dbReference>
<proteinExistence type="predicted"/>
<evidence type="ECO:0000256" key="2">
    <source>
        <dbReference type="SAM" id="MobiDB-lite"/>
    </source>
</evidence>
<dbReference type="Pfam" id="PF14392">
    <property type="entry name" value="zf-CCHC_4"/>
    <property type="match status" value="1"/>
</dbReference>
<gene>
    <name evidence="4" type="ORF">EZV62_015131</name>
</gene>
<dbReference type="OrthoDB" id="1001388at2759"/>
<dbReference type="PROSITE" id="PS50158">
    <property type="entry name" value="ZF_CCHC"/>
    <property type="match status" value="1"/>
</dbReference>
<name>A0A5C7HUP3_9ROSI</name>
<dbReference type="PANTHER" id="PTHR31286">
    <property type="entry name" value="GLYCINE-RICH CELL WALL STRUCTURAL PROTEIN 1.8-LIKE"/>
    <property type="match status" value="1"/>
</dbReference>
<dbReference type="GO" id="GO:0008270">
    <property type="term" value="F:zinc ion binding"/>
    <property type="evidence" value="ECO:0007669"/>
    <property type="project" value="UniProtKB-KW"/>
</dbReference>
<dbReference type="Proteomes" id="UP000323000">
    <property type="component" value="Chromosome 6"/>
</dbReference>
<evidence type="ECO:0000313" key="4">
    <source>
        <dbReference type="EMBL" id="TXG60558.1"/>
    </source>
</evidence>